<dbReference type="GO" id="GO:0036424">
    <property type="term" value="F:L-phosphoserine phosphatase activity"/>
    <property type="evidence" value="ECO:0007669"/>
    <property type="project" value="InterPro"/>
</dbReference>
<accession>A0A1B2M3C0</accession>
<dbReference type="InterPro" id="IPR045865">
    <property type="entry name" value="ACT-like_dom_sf"/>
</dbReference>
<dbReference type="SUPFAM" id="SSF56784">
    <property type="entry name" value="HAD-like"/>
    <property type="match status" value="1"/>
</dbReference>
<feature type="active site" description="Nucleophile" evidence="14">
    <location>
        <position position="198"/>
    </location>
</feature>
<evidence type="ECO:0000256" key="3">
    <source>
        <dbReference type="ARBA" id="ARBA00009184"/>
    </source>
</evidence>
<evidence type="ECO:0000256" key="4">
    <source>
        <dbReference type="ARBA" id="ARBA00012640"/>
    </source>
</evidence>
<sequence length="407" mass="44511">MREIIHISFLGPKQPSHCTRVMQALSAYRLDILDFEQKISYGQLSLSTVIAFDHADSKAQLMKELPILAQDLKLTVQLTPILTTESISKNMNNPQQYYIVTAIANQLSAAEIAKLTQMLEQLGAQIEQITTLSETDTKNPLIPKDLRRHSLQVKISATQLTFDVLRHACLALADQLSIDIAAQTDEIYATEQRLICFDMDSTLIGQEVIDELAKEAGIGAQVAEITERAMQGELDFQQSFRARVALLKGLDAAVLPKIAARLTINEGAAHLIATLKARGFRTAIFSGGFQYFAEYVQAQLGIDEVHANHLDIVDGVLTGEVQHSIVDATRKAELLQHLADKMQISLAQTIAVGDGANDLAMLSHAGLGVAFRAKPKVRQSAAQAISHMGLDAILYLLGIHDQDRTAA</sequence>
<evidence type="ECO:0000256" key="10">
    <source>
        <dbReference type="ARBA" id="ARBA00023299"/>
    </source>
</evidence>
<evidence type="ECO:0000256" key="7">
    <source>
        <dbReference type="ARBA" id="ARBA00022723"/>
    </source>
</evidence>
<feature type="active site" description="Proton donor" evidence="14">
    <location>
        <position position="200"/>
    </location>
</feature>
<dbReference type="SFLD" id="SFLDF00029">
    <property type="entry name" value="phosphoserine_phosphatase"/>
    <property type="match status" value="1"/>
</dbReference>
<comment type="catalytic activity">
    <reaction evidence="12">
        <text>O-phospho-L-serine + H2O = L-serine + phosphate</text>
        <dbReference type="Rhea" id="RHEA:21208"/>
        <dbReference type="ChEBI" id="CHEBI:15377"/>
        <dbReference type="ChEBI" id="CHEBI:33384"/>
        <dbReference type="ChEBI" id="CHEBI:43474"/>
        <dbReference type="ChEBI" id="CHEBI:57524"/>
        <dbReference type="EC" id="3.1.3.3"/>
    </reaction>
</comment>
<dbReference type="GO" id="GO:0005737">
    <property type="term" value="C:cytoplasm"/>
    <property type="evidence" value="ECO:0007669"/>
    <property type="project" value="TreeGrafter"/>
</dbReference>
<evidence type="ECO:0000256" key="5">
    <source>
        <dbReference type="ARBA" id="ARBA00015196"/>
    </source>
</evidence>
<keyword evidence="10" id="KW-0718">Serine biosynthesis</keyword>
<keyword evidence="9" id="KW-0460">Magnesium</keyword>
<dbReference type="CDD" id="cd07500">
    <property type="entry name" value="HAD_PSP"/>
    <property type="match status" value="1"/>
</dbReference>
<dbReference type="EMBL" id="CP016895">
    <property type="protein sequence ID" value="AOA59682.1"/>
    <property type="molecule type" value="Genomic_DNA"/>
</dbReference>
<evidence type="ECO:0000256" key="13">
    <source>
        <dbReference type="ARBA" id="ARBA00048523"/>
    </source>
</evidence>
<dbReference type="InterPro" id="IPR023214">
    <property type="entry name" value="HAD_sf"/>
</dbReference>
<dbReference type="EC" id="3.1.3.3" evidence="4"/>
<gene>
    <name evidence="15" type="ORF">BFG52_15880</name>
</gene>
<evidence type="ECO:0000313" key="15">
    <source>
        <dbReference type="EMBL" id="AOA59682.1"/>
    </source>
</evidence>
<dbReference type="Gene3D" id="3.40.50.1000">
    <property type="entry name" value="HAD superfamily/HAD-like"/>
    <property type="match status" value="1"/>
</dbReference>
<dbReference type="SUPFAM" id="SSF55021">
    <property type="entry name" value="ACT-like"/>
    <property type="match status" value="1"/>
</dbReference>
<evidence type="ECO:0000256" key="2">
    <source>
        <dbReference type="ARBA" id="ARBA00005135"/>
    </source>
</evidence>
<dbReference type="NCBIfam" id="TIGR01488">
    <property type="entry name" value="HAD-SF-IB"/>
    <property type="match status" value="1"/>
</dbReference>
<dbReference type="KEGG" id="ala:BFG52_15880"/>
<evidence type="ECO:0000313" key="16">
    <source>
        <dbReference type="Proteomes" id="UP000093391"/>
    </source>
</evidence>
<keyword evidence="7" id="KW-0479">Metal-binding</keyword>
<reference evidence="15 16" key="1">
    <citation type="submission" date="2016-08" db="EMBL/GenBank/DDBJ databases">
        <authorList>
            <person name="Seilhamer J.J."/>
        </authorList>
    </citation>
    <scope>NUCLEOTIDE SEQUENCE [LARGE SCALE GENOMIC DNA]</scope>
    <source>
        <strain evidence="15 16">BRTC-1</strain>
    </source>
</reference>
<dbReference type="InterPro" id="IPR050582">
    <property type="entry name" value="HAD-like_SerB"/>
</dbReference>
<dbReference type="STRING" id="1789224.BFG52_15880"/>
<comment type="cofactor">
    <cofactor evidence="1">
        <name>Mg(2+)</name>
        <dbReference type="ChEBI" id="CHEBI:18420"/>
    </cofactor>
</comment>
<comment type="similarity">
    <text evidence="3">Belongs to the HAD-like hydrolase superfamily. SerB family.</text>
</comment>
<dbReference type="UniPathway" id="UPA00135">
    <property type="reaction ID" value="UER00198"/>
</dbReference>
<organism evidence="15 16">
    <name type="scientific">Acinetobacter larvae</name>
    <dbReference type="NCBI Taxonomy" id="1789224"/>
    <lineage>
        <taxon>Bacteria</taxon>
        <taxon>Pseudomonadati</taxon>
        <taxon>Pseudomonadota</taxon>
        <taxon>Gammaproteobacteria</taxon>
        <taxon>Moraxellales</taxon>
        <taxon>Moraxellaceae</taxon>
        <taxon>Acinetobacter</taxon>
    </lineage>
</organism>
<proteinExistence type="inferred from homology"/>
<evidence type="ECO:0000256" key="14">
    <source>
        <dbReference type="PIRSR" id="PIRSR604469-1"/>
    </source>
</evidence>
<dbReference type="InterPro" id="IPR036412">
    <property type="entry name" value="HAD-like_sf"/>
</dbReference>
<protein>
    <recommendedName>
        <fullName evidence="5">Phosphoserine phosphatase</fullName>
        <ecNumber evidence="4">3.1.3.3</ecNumber>
    </recommendedName>
    <alternativeName>
        <fullName evidence="11">O-phosphoserine phosphohydrolase</fullName>
    </alternativeName>
</protein>
<dbReference type="PANTHER" id="PTHR43344:SF2">
    <property type="entry name" value="PHOSPHOSERINE PHOSPHATASE"/>
    <property type="match status" value="1"/>
</dbReference>
<dbReference type="SFLD" id="SFLDG01136">
    <property type="entry name" value="C1.6:_Phosphoserine_Phosphatas"/>
    <property type="match status" value="1"/>
</dbReference>
<dbReference type="GO" id="GO:0000287">
    <property type="term" value="F:magnesium ion binding"/>
    <property type="evidence" value="ECO:0007669"/>
    <property type="project" value="TreeGrafter"/>
</dbReference>
<evidence type="ECO:0000256" key="6">
    <source>
        <dbReference type="ARBA" id="ARBA00022605"/>
    </source>
</evidence>
<comment type="catalytic activity">
    <reaction evidence="13">
        <text>O-phospho-D-serine + H2O = D-serine + phosphate</text>
        <dbReference type="Rhea" id="RHEA:24873"/>
        <dbReference type="ChEBI" id="CHEBI:15377"/>
        <dbReference type="ChEBI" id="CHEBI:35247"/>
        <dbReference type="ChEBI" id="CHEBI:43474"/>
        <dbReference type="ChEBI" id="CHEBI:58680"/>
        <dbReference type="EC" id="3.1.3.3"/>
    </reaction>
</comment>
<evidence type="ECO:0000256" key="9">
    <source>
        <dbReference type="ARBA" id="ARBA00022842"/>
    </source>
</evidence>
<dbReference type="PANTHER" id="PTHR43344">
    <property type="entry name" value="PHOSPHOSERINE PHOSPHATASE"/>
    <property type="match status" value="1"/>
</dbReference>
<dbReference type="RefSeq" id="WP_067558517.1">
    <property type="nucleotide sequence ID" value="NZ_CP016895.1"/>
</dbReference>
<dbReference type="Pfam" id="PF00702">
    <property type="entry name" value="Hydrolase"/>
    <property type="match status" value="1"/>
</dbReference>
<keyword evidence="16" id="KW-1185">Reference proteome</keyword>
<keyword evidence="8" id="KW-0378">Hydrolase</keyword>
<evidence type="ECO:0000256" key="8">
    <source>
        <dbReference type="ARBA" id="ARBA00022801"/>
    </source>
</evidence>
<dbReference type="SFLD" id="SFLDG01137">
    <property type="entry name" value="C1.6.1:_Phosphoserine_Phosphat"/>
    <property type="match status" value="1"/>
</dbReference>
<comment type="pathway">
    <text evidence="2">Amino-acid biosynthesis; L-serine biosynthesis; L-serine from 3-phospho-D-glycerate: step 3/3.</text>
</comment>
<dbReference type="InterPro" id="IPR004469">
    <property type="entry name" value="PSP"/>
</dbReference>
<evidence type="ECO:0000256" key="1">
    <source>
        <dbReference type="ARBA" id="ARBA00001946"/>
    </source>
</evidence>
<evidence type="ECO:0000256" key="11">
    <source>
        <dbReference type="ARBA" id="ARBA00031693"/>
    </source>
</evidence>
<dbReference type="GO" id="GO:0006564">
    <property type="term" value="P:L-serine biosynthetic process"/>
    <property type="evidence" value="ECO:0007669"/>
    <property type="project" value="UniProtKB-KW"/>
</dbReference>
<dbReference type="Pfam" id="PF13740">
    <property type="entry name" value="ACT_6"/>
    <property type="match status" value="1"/>
</dbReference>
<evidence type="ECO:0000256" key="12">
    <source>
        <dbReference type="ARBA" id="ARBA00048138"/>
    </source>
</evidence>
<dbReference type="Gene3D" id="3.30.70.260">
    <property type="match status" value="1"/>
</dbReference>
<dbReference type="SFLD" id="SFLDS00003">
    <property type="entry name" value="Haloacid_Dehalogenase"/>
    <property type="match status" value="1"/>
</dbReference>
<keyword evidence="6" id="KW-0028">Amino-acid biosynthesis</keyword>
<dbReference type="Proteomes" id="UP000093391">
    <property type="component" value="Chromosome"/>
</dbReference>
<dbReference type="NCBIfam" id="TIGR00338">
    <property type="entry name" value="serB"/>
    <property type="match status" value="1"/>
</dbReference>
<dbReference type="AlphaFoldDB" id="A0A1B2M3C0"/>
<dbReference type="OrthoDB" id="9792539at2"/>
<name>A0A1B2M3C0_9GAMM</name>